<dbReference type="GO" id="GO:0015252">
    <property type="term" value="F:proton channel activity"/>
    <property type="evidence" value="ECO:0007669"/>
    <property type="project" value="InterPro"/>
</dbReference>
<evidence type="ECO:0000313" key="14">
    <source>
        <dbReference type="EMBL" id="CCI84496.1"/>
    </source>
</evidence>
<comment type="subcellular location">
    <subcellularLocation>
        <location evidence="1">Membrane</location>
        <topology evidence="1">Multi-pass membrane protein</topology>
    </subcellularLocation>
</comment>
<feature type="transmembrane region" description="Helical" evidence="13">
    <location>
        <begin position="91"/>
        <end position="108"/>
    </location>
</feature>
<protein>
    <submittedName>
        <fullName evidence="14">Integral membrane protein</fullName>
    </submittedName>
</protein>
<keyword evidence="8 13" id="KW-1133">Transmembrane helix</keyword>
<evidence type="ECO:0000256" key="3">
    <source>
        <dbReference type="ARBA" id="ARBA00022448"/>
    </source>
</evidence>
<keyword evidence="4" id="KW-0633">Potassium transport</keyword>
<evidence type="ECO:0000256" key="8">
    <source>
        <dbReference type="ARBA" id="ARBA00022989"/>
    </source>
</evidence>
<evidence type="ECO:0000256" key="9">
    <source>
        <dbReference type="ARBA" id="ARBA00023065"/>
    </source>
</evidence>
<keyword evidence="11" id="KW-0407">Ion channel</keyword>
<feature type="transmembrane region" description="Helical" evidence="13">
    <location>
        <begin position="159"/>
        <end position="187"/>
    </location>
</feature>
<comment type="caution">
    <text evidence="14">The sequence shown here is derived from an EMBL/GenBank/DDBJ whole genome shotgun (WGS) entry which is preliminary data.</text>
</comment>
<keyword evidence="6" id="KW-0631">Potassium channel</keyword>
<evidence type="ECO:0000256" key="11">
    <source>
        <dbReference type="ARBA" id="ARBA00023303"/>
    </source>
</evidence>
<dbReference type="STRING" id="1423790.BN53_09860"/>
<feature type="transmembrane region" description="Helical" evidence="13">
    <location>
        <begin position="120"/>
        <end position="139"/>
    </location>
</feature>
<dbReference type="GO" id="GO:0016020">
    <property type="term" value="C:membrane"/>
    <property type="evidence" value="ECO:0007669"/>
    <property type="project" value="UniProtKB-SubCell"/>
</dbReference>
<keyword evidence="15" id="KW-1185">Reference proteome</keyword>
<keyword evidence="5 13" id="KW-0812">Transmembrane</keyword>
<dbReference type="Proteomes" id="UP000009311">
    <property type="component" value="Unassembled WGS sequence"/>
</dbReference>
<proteinExistence type="inferred from homology"/>
<sequence length="197" mass="22439">MENKNFTRKSTLSTSLYEHLGTLNDGVIAIIMTIMIMSIPSPAKDAEYGEFLVNIANYAASFFIVGNFWYTSQRVFRSFDKVGKGEFITDITFLFFLSLIPVNTKWIITSPSKLGLTTYGIVYLLTQMSLIVVFVLGNYTDFTLKQILSRTIFRSMTLIIPFALIITFAWKVSLALYIVLPIISLILPDRRRTKKSE</sequence>
<dbReference type="EMBL" id="CAKD01000004">
    <property type="protein sequence ID" value="CCI84496.1"/>
    <property type="molecule type" value="Genomic_DNA"/>
</dbReference>
<accession>I7LA98</accession>
<dbReference type="eggNOG" id="COG3548">
    <property type="taxonomic scope" value="Bacteria"/>
</dbReference>
<keyword evidence="9" id="KW-0406">Ion transport</keyword>
<evidence type="ECO:0000313" key="15">
    <source>
        <dbReference type="Proteomes" id="UP000009311"/>
    </source>
</evidence>
<evidence type="ECO:0000256" key="10">
    <source>
        <dbReference type="ARBA" id="ARBA00023136"/>
    </source>
</evidence>
<evidence type="ECO:0000256" key="12">
    <source>
        <dbReference type="ARBA" id="ARBA00034430"/>
    </source>
</evidence>
<dbReference type="InterPro" id="IPR010617">
    <property type="entry name" value="TMEM175-like"/>
</dbReference>
<reference evidence="14 15" key="1">
    <citation type="submission" date="2012-06" db="EMBL/GenBank/DDBJ databases">
        <title>Draft Genome Sequence of Lactobacillus pasteurii CRBIP 24.76T.</title>
        <authorList>
            <person name="Cousin S."/>
            <person name="Bouchier C."/>
            <person name="Loux V."/>
            <person name="Ma L."/>
            <person name="Creno S."/>
            <person name="Bizet C."/>
            <person name="Clermont D."/>
        </authorList>
    </citation>
    <scope>NUCLEOTIDE SEQUENCE [LARGE SCALE GENOMIC DNA]</scope>
    <source>
        <strain evidence="15">CRBIP 24.76T</strain>
    </source>
</reference>
<name>I7LA98_9LACO</name>
<dbReference type="PATRIC" id="fig|1423790.3.peg.1509"/>
<keyword evidence="7" id="KW-0630">Potassium</keyword>
<dbReference type="RefSeq" id="WP_009559047.1">
    <property type="nucleotide sequence ID" value="NZ_AYZN01000005.1"/>
</dbReference>
<organism evidence="14 15">
    <name type="scientific">Lactobacillus pasteurii DSM 23907 = CRBIP 24.76</name>
    <dbReference type="NCBI Taxonomy" id="1423790"/>
    <lineage>
        <taxon>Bacteria</taxon>
        <taxon>Bacillati</taxon>
        <taxon>Bacillota</taxon>
        <taxon>Bacilli</taxon>
        <taxon>Lactobacillales</taxon>
        <taxon>Lactobacillaceae</taxon>
        <taxon>Lactobacillus</taxon>
    </lineage>
</organism>
<feature type="transmembrane region" description="Helical" evidence="13">
    <location>
        <begin position="20"/>
        <end position="39"/>
    </location>
</feature>
<comment type="catalytic activity">
    <reaction evidence="12">
        <text>K(+)(in) = K(+)(out)</text>
        <dbReference type="Rhea" id="RHEA:29463"/>
        <dbReference type="ChEBI" id="CHEBI:29103"/>
    </reaction>
</comment>
<evidence type="ECO:0000256" key="2">
    <source>
        <dbReference type="ARBA" id="ARBA00006920"/>
    </source>
</evidence>
<dbReference type="Pfam" id="PF06736">
    <property type="entry name" value="TMEM175"/>
    <property type="match status" value="1"/>
</dbReference>
<evidence type="ECO:0000256" key="6">
    <source>
        <dbReference type="ARBA" id="ARBA00022826"/>
    </source>
</evidence>
<gene>
    <name evidence="14" type="ORF">BN53_09860</name>
</gene>
<evidence type="ECO:0000256" key="4">
    <source>
        <dbReference type="ARBA" id="ARBA00022538"/>
    </source>
</evidence>
<evidence type="ECO:0000256" key="13">
    <source>
        <dbReference type="SAM" id="Phobius"/>
    </source>
</evidence>
<dbReference type="AlphaFoldDB" id="I7LA98"/>
<feature type="transmembrane region" description="Helical" evidence="13">
    <location>
        <begin position="51"/>
        <end position="71"/>
    </location>
</feature>
<dbReference type="GO" id="GO:0005267">
    <property type="term" value="F:potassium channel activity"/>
    <property type="evidence" value="ECO:0007669"/>
    <property type="project" value="UniProtKB-KW"/>
</dbReference>
<evidence type="ECO:0000256" key="1">
    <source>
        <dbReference type="ARBA" id="ARBA00004141"/>
    </source>
</evidence>
<evidence type="ECO:0000256" key="7">
    <source>
        <dbReference type="ARBA" id="ARBA00022958"/>
    </source>
</evidence>
<dbReference type="OrthoDB" id="7626281at2"/>
<evidence type="ECO:0000256" key="5">
    <source>
        <dbReference type="ARBA" id="ARBA00022692"/>
    </source>
</evidence>
<keyword evidence="3" id="KW-0813">Transport</keyword>
<keyword evidence="10 13" id="KW-0472">Membrane</keyword>
<comment type="similarity">
    <text evidence="2">Belongs to the TMEM175 family.</text>
</comment>